<comment type="caution">
    <text evidence="2">The sequence shown here is derived from an EMBL/GenBank/DDBJ whole genome shotgun (WGS) entry which is preliminary data.</text>
</comment>
<dbReference type="Pfam" id="PF00582">
    <property type="entry name" value="Usp"/>
    <property type="match status" value="1"/>
</dbReference>
<dbReference type="AlphaFoldDB" id="A0A4R6IYP2"/>
<protein>
    <submittedName>
        <fullName evidence="2">Nucleotide-binding universal stress UspA family protein</fullName>
    </submittedName>
</protein>
<dbReference type="Gene3D" id="3.40.50.620">
    <property type="entry name" value="HUPs"/>
    <property type="match status" value="2"/>
</dbReference>
<accession>A0A4R6IYP2</accession>
<feature type="domain" description="UspA" evidence="1">
    <location>
        <begin position="4"/>
        <end position="149"/>
    </location>
</feature>
<name>A0A4R6IYP2_9BACT</name>
<organism evidence="2 3">
    <name type="scientific">Sediminibacterium goheungense</name>
    <dbReference type="NCBI Taxonomy" id="1086393"/>
    <lineage>
        <taxon>Bacteria</taxon>
        <taxon>Pseudomonadati</taxon>
        <taxon>Bacteroidota</taxon>
        <taxon>Chitinophagia</taxon>
        <taxon>Chitinophagales</taxon>
        <taxon>Chitinophagaceae</taxon>
        <taxon>Sediminibacterium</taxon>
    </lineage>
</organism>
<proteinExistence type="predicted"/>
<evidence type="ECO:0000259" key="1">
    <source>
        <dbReference type="Pfam" id="PF00582"/>
    </source>
</evidence>
<reference evidence="2 3" key="1">
    <citation type="submission" date="2019-03" db="EMBL/GenBank/DDBJ databases">
        <title>Genomic Encyclopedia of Archaeal and Bacterial Type Strains, Phase II (KMG-II): from individual species to whole genera.</title>
        <authorList>
            <person name="Goeker M."/>
        </authorList>
    </citation>
    <scope>NUCLEOTIDE SEQUENCE [LARGE SCALE GENOMIC DNA]</scope>
    <source>
        <strain evidence="2 3">DSM 28323</strain>
    </source>
</reference>
<dbReference type="Proteomes" id="UP000295741">
    <property type="component" value="Unassembled WGS sequence"/>
</dbReference>
<dbReference type="InterPro" id="IPR014729">
    <property type="entry name" value="Rossmann-like_a/b/a_fold"/>
</dbReference>
<dbReference type="SUPFAM" id="SSF52402">
    <property type="entry name" value="Adenine nucleotide alpha hydrolases-like"/>
    <property type="match status" value="2"/>
</dbReference>
<evidence type="ECO:0000313" key="2">
    <source>
        <dbReference type="EMBL" id="TDO27969.1"/>
    </source>
</evidence>
<sequence length="289" mass="32948">MATFKNILIPVDSLYNAQIAAEKALELADSADTTLFLVATIRFDSLSQKLLYTSIPFQKKTYLERKEAFILKKLEALKERIHRISSLTKTETMIITETTISDNLLLYAQDKNIDLVIATKEKYRQGFSFFRKDIAEDLARKANLAVLTVTKGCLNHPIKTIVLPVTSFVPERKIEMALAFARQFNAHIHLITMLDNNDISTKIRIDAFYLTYKILAESGHSPQYKILHGSDSDSALVRYANQVKADMILVNPEKKKILPVFFHGKITDMIQPFSALHILTLKPYLRRSI</sequence>
<dbReference type="OrthoDB" id="671927at2"/>
<keyword evidence="3" id="KW-1185">Reference proteome</keyword>
<gene>
    <name evidence="2" type="ORF">BC659_0023</name>
</gene>
<evidence type="ECO:0000313" key="3">
    <source>
        <dbReference type="Proteomes" id="UP000295741"/>
    </source>
</evidence>
<dbReference type="EMBL" id="SNWP01000010">
    <property type="protein sequence ID" value="TDO27969.1"/>
    <property type="molecule type" value="Genomic_DNA"/>
</dbReference>
<dbReference type="RefSeq" id="WP_133472539.1">
    <property type="nucleotide sequence ID" value="NZ_SNWP01000010.1"/>
</dbReference>
<dbReference type="InterPro" id="IPR006016">
    <property type="entry name" value="UspA"/>
</dbReference>